<proteinExistence type="predicted"/>
<dbReference type="AlphaFoldDB" id="A0A4C1ZC22"/>
<comment type="caution">
    <text evidence="2">The sequence shown here is derived from an EMBL/GenBank/DDBJ whole genome shotgun (WGS) entry which is preliminary data.</text>
</comment>
<evidence type="ECO:0000256" key="1">
    <source>
        <dbReference type="SAM" id="MobiDB-lite"/>
    </source>
</evidence>
<name>A0A4C1ZC22_EUMVA</name>
<sequence length="89" mass="9916">MLWTDICFHNAGPLRGLKGCRHRCGPDVANEGLKWPPIRETRENKTLSQLKASAKWLASPSIDGTSDRRRRGPGDDRGDLSLTIDDAFI</sequence>
<gene>
    <name evidence="2" type="ORF">EVAR_64949_1</name>
</gene>
<organism evidence="2 3">
    <name type="scientific">Eumeta variegata</name>
    <name type="common">Bagworm moth</name>
    <name type="synonym">Eumeta japonica</name>
    <dbReference type="NCBI Taxonomy" id="151549"/>
    <lineage>
        <taxon>Eukaryota</taxon>
        <taxon>Metazoa</taxon>
        <taxon>Ecdysozoa</taxon>
        <taxon>Arthropoda</taxon>
        <taxon>Hexapoda</taxon>
        <taxon>Insecta</taxon>
        <taxon>Pterygota</taxon>
        <taxon>Neoptera</taxon>
        <taxon>Endopterygota</taxon>
        <taxon>Lepidoptera</taxon>
        <taxon>Glossata</taxon>
        <taxon>Ditrysia</taxon>
        <taxon>Tineoidea</taxon>
        <taxon>Psychidae</taxon>
        <taxon>Oiketicinae</taxon>
        <taxon>Eumeta</taxon>
    </lineage>
</organism>
<feature type="region of interest" description="Disordered" evidence="1">
    <location>
        <begin position="58"/>
        <end position="89"/>
    </location>
</feature>
<evidence type="ECO:0000313" key="2">
    <source>
        <dbReference type="EMBL" id="GBP85280.1"/>
    </source>
</evidence>
<accession>A0A4C1ZC22</accession>
<keyword evidence="3" id="KW-1185">Reference proteome</keyword>
<dbReference type="EMBL" id="BGZK01001726">
    <property type="protein sequence ID" value="GBP85280.1"/>
    <property type="molecule type" value="Genomic_DNA"/>
</dbReference>
<protein>
    <submittedName>
        <fullName evidence="2">Uncharacterized protein</fullName>
    </submittedName>
</protein>
<dbReference type="Proteomes" id="UP000299102">
    <property type="component" value="Unassembled WGS sequence"/>
</dbReference>
<reference evidence="2 3" key="1">
    <citation type="journal article" date="2019" name="Commun. Biol.">
        <title>The bagworm genome reveals a unique fibroin gene that provides high tensile strength.</title>
        <authorList>
            <person name="Kono N."/>
            <person name="Nakamura H."/>
            <person name="Ohtoshi R."/>
            <person name="Tomita M."/>
            <person name="Numata K."/>
            <person name="Arakawa K."/>
        </authorList>
    </citation>
    <scope>NUCLEOTIDE SEQUENCE [LARGE SCALE GENOMIC DNA]</scope>
</reference>
<evidence type="ECO:0000313" key="3">
    <source>
        <dbReference type="Proteomes" id="UP000299102"/>
    </source>
</evidence>